<feature type="transmembrane region" description="Helical" evidence="2">
    <location>
        <begin position="280"/>
        <end position="304"/>
    </location>
</feature>
<protein>
    <recommendedName>
        <fullName evidence="3">Tape measure protein N-terminal domain-containing protein</fullName>
    </recommendedName>
</protein>
<keyword evidence="5" id="KW-1185">Reference proteome</keyword>
<accession>A0ABX6KVR4</accession>
<organism evidence="4 5">
    <name type="scientific">Chryseobacterium gallinarum</name>
    <dbReference type="NCBI Taxonomy" id="1324352"/>
    <lineage>
        <taxon>Bacteria</taxon>
        <taxon>Pseudomonadati</taxon>
        <taxon>Bacteroidota</taxon>
        <taxon>Flavobacteriia</taxon>
        <taxon>Flavobacteriales</taxon>
        <taxon>Weeksellaceae</taxon>
        <taxon>Chryseobacterium group</taxon>
        <taxon>Chryseobacterium</taxon>
    </lineage>
</organism>
<name>A0ABX6KVR4_CHRGL</name>
<feature type="domain" description="Tape measure protein N-terminal" evidence="3">
    <location>
        <begin position="65"/>
        <end position="247"/>
    </location>
</feature>
<reference evidence="4 5" key="1">
    <citation type="submission" date="2019-09" db="EMBL/GenBank/DDBJ databases">
        <title>FDA dAtabase for Regulatory Grade micrObial Sequences (FDA-ARGOS): Supporting development and validation of Infectious Disease Dx tests.</title>
        <authorList>
            <person name="Sciortino C."/>
            <person name="Tallon L."/>
            <person name="Sadzewicz L."/>
            <person name="Vavikolanu K."/>
            <person name="Mehta A."/>
            <person name="Aluvathingal J."/>
            <person name="Nadendla S."/>
            <person name="Nandy P."/>
            <person name="Geyer C."/>
            <person name="Yan Y."/>
            <person name="Sichtig H."/>
        </authorList>
    </citation>
    <scope>NUCLEOTIDE SEQUENCE [LARGE SCALE GENOMIC DNA]</scope>
    <source>
        <strain evidence="4 5">FDAARGOS_636</strain>
    </source>
</reference>
<proteinExistence type="predicted"/>
<dbReference type="InterPro" id="IPR013491">
    <property type="entry name" value="Tape_meas_N"/>
</dbReference>
<evidence type="ECO:0000313" key="5">
    <source>
        <dbReference type="Proteomes" id="UP000501570"/>
    </source>
</evidence>
<keyword evidence="1" id="KW-0175">Coiled coil</keyword>
<dbReference type="Proteomes" id="UP000501570">
    <property type="component" value="Chromosome"/>
</dbReference>
<evidence type="ECO:0000256" key="2">
    <source>
        <dbReference type="SAM" id="Phobius"/>
    </source>
</evidence>
<evidence type="ECO:0000259" key="3">
    <source>
        <dbReference type="Pfam" id="PF20155"/>
    </source>
</evidence>
<dbReference type="RefSeq" id="WP_168239254.1">
    <property type="nucleotide sequence ID" value="NZ_CP050995.1"/>
</dbReference>
<dbReference type="Pfam" id="PF20155">
    <property type="entry name" value="TMP_3"/>
    <property type="match status" value="1"/>
</dbReference>
<keyword evidence="2" id="KW-0472">Membrane</keyword>
<feature type="transmembrane region" description="Helical" evidence="2">
    <location>
        <begin position="324"/>
        <end position="350"/>
    </location>
</feature>
<sequence length="1075" mass="116316">MADLQVTIGADPAQLGRDLSRAQSMINNFVNQVQKIGGIGDALSNIGQKLTLGVTVPIIGLGTAAIKAYGDIEALQKGLEAVMGSAYKAEGEFNKLKEVAKLPGLGMEEAVKGSINLQSIGISAGKSRNILMQFGNAVATVGKGRAEFERAIYGVQQLANTDFPLGEDLNIIKDAIPQVSTLLDRAFGANRSDALAKMGVTSKQVLDVIVKGLEDLPRVSGGIKGAFENLSDSTKNSLARIGDAINKNFNISKIIDKLTNAIENLVSAFEDLSPGMQKTIIVIAGIVAVLGPALVAFGGLLAMIPTIVSGIGAMSAGWALLNTTLAAGLGPIGLMVIAATALGAGIAIYANSIETAADRTERFEKSQAKAAASAQIEIAALDTLYAKTQNIKLSIEERKKAVDDLQKQYPGYFQNINDEIILNGKAKDSYLEVRKAILSASLARAAQGELDKRNEKRLEKELEIRENINRAVAIYKNPSLKDFAKLNSEFKNGFFTDRLNPKTIDEKGIKKAAADYIFKYVKELKKNANAYAKEDNPILDIIKNGQDAINKLDVDFNAPTKQKGPAKGTIGEIEERIKKLQEYRKTLKPLSAELAKTDAEIQRLSDLISKPKKESEKQLAEIFPKGSIEELRQRGELLKKAMESTASDMIRIRKLDIYGHDKDKKGNPFYTGEVISREKARERLAAIENEISEKQGKSIQDRANELEKAFTGYEQMSESFGKEIADKQYSSLLKGSKNYLEYLEKEKNKLQEKASIGVLTDEQKADLVFLEQKINSLNGIKSPFEIFKQDIDNALARIPDLTDKMKYLNDLSSKEFEKSGGNTNAFLDRYKYINDQNQKFLQQQKDFYATYLNDNRSFEQKKIDVEKQFNDVRDKLNKDTSLSLSERLRLIKESYKLQVQAIQASMDQLNQSFSYVLNQTIVDGVVDAMNSIGNAFAQGSNVIQSIGLSLLSTLGGVMIDLGKMAISTGIGLLAITTALKSLNPYVAIAAGAALVALGSIVKGSVSKLGSNMSGGGSGGSVSTGTGANYSGSTYSSNYSTGGSGGGGEVTFRISGSDLVGALNRAIANGNRLNSN</sequence>
<keyword evidence="2" id="KW-1133">Transmembrane helix</keyword>
<evidence type="ECO:0000313" key="4">
    <source>
        <dbReference type="EMBL" id="QIY92246.1"/>
    </source>
</evidence>
<dbReference type="EMBL" id="CP050995">
    <property type="protein sequence ID" value="QIY92246.1"/>
    <property type="molecule type" value="Genomic_DNA"/>
</dbReference>
<keyword evidence="2" id="KW-0812">Transmembrane</keyword>
<gene>
    <name evidence="4" type="ORF">FOB44_16945</name>
</gene>
<feature type="coiled-coil region" evidence="1">
    <location>
        <begin position="677"/>
        <end position="709"/>
    </location>
</feature>
<evidence type="ECO:0000256" key="1">
    <source>
        <dbReference type="SAM" id="Coils"/>
    </source>
</evidence>